<evidence type="ECO:0000313" key="2">
    <source>
        <dbReference type="EMBL" id="PIA94370.1"/>
    </source>
</evidence>
<organism evidence="2 3">
    <name type="scientific">Cercospora beticola</name>
    <name type="common">Sugarbeet leaf spot fungus</name>
    <dbReference type="NCBI Taxonomy" id="122368"/>
    <lineage>
        <taxon>Eukaryota</taxon>
        <taxon>Fungi</taxon>
        <taxon>Dikarya</taxon>
        <taxon>Ascomycota</taxon>
        <taxon>Pezizomycotina</taxon>
        <taxon>Dothideomycetes</taxon>
        <taxon>Dothideomycetidae</taxon>
        <taxon>Mycosphaerellales</taxon>
        <taxon>Mycosphaerellaceae</taxon>
        <taxon>Cercospora</taxon>
    </lineage>
</organism>
<comment type="caution">
    <text evidence="2">The sequence shown here is derived from an EMBL/GenBank/DDBJ whole genome shotgun (WGS) entry which is preliminary data.</text>
</comment>
<dbReference type="AlphaFoldDB" id="A0A2G5HPA6"/>
<evidence type="ECO:0000313" key="3">
    <source>
        <dbReference type="Proteomes" id="UP000230605"/>
    </source>
</evidence>
<proteinExistence type="predicted"/>
<dbReference type="EMBL" id="LKMD01000104">
    <property type="protein sequence ID" value="PIA94370.1"/>
    <property type="molecule type" value="Genomic_DNA"/>
</dbReference>
<dbReference type="Proteomes" id="UP000230605">
    <property type="component" value="Chromosome 6"/>
</dbReference>
<protein>
    <submittedName>
        <fullName evidence="2">Uncharacterized protein</fullName>
    </submittedName>
</protein>
<gene>
    <name evidence="2" type="ORF">CB0940_08086</name>
</gene>
<feature type="region of interest" description="Disordered" evidence="1">
    <location>
        <begin position="1"/>
        <end position="27"/>
    </location>
</feature>
<reference evidence="2 3" key="1">
    <citation type="submission" date="2015-10" db="EMBL/GenBank/DDBJ databases">
        <title>The cercosporin biosynthetic gene cluster was horizontally transferred to several fungal lineages and shown to be expanded in Cercospora beticola based on microsynteny with recipient genomes.</title>
        <authorList>
            <person name="De Jonge R."/>
            <person name="Ebert M.K."/>
            <person name="Suttle J.C."/>
            <person name="Jurick Ii W.M."/>
            <person name="Secor G.A."/>
            <person name="Thomma B.P."/>
            <person name="Van De Peer Y."/>
            <person name="Bolton M.D."/>
        </authorList>
    </citation>
    <scope>NUCLEOTIDE SEQUENCE [LARGE SCALE GENOMIC DNA]</scope>
    <source>
        <strain evidence="2 3">09-40</strain>
    </source>
</reference>
<accession>A0A2G5HPA6</accession>
<name>A0A2G5HPA6_CERBT</name>
<evidence type="ECO:0000256" key="1">
    <source>
        <dbReference type="SAM" id="MobiDB-lite"/>
    </source>
</evidence>
<sequence>MRVQPADELPRHHRRLPSPPLPQHRRHRARYHTAVSVEHIHDGRLLVDVRADAQVRAVLGHGWHRLCHDLWVYGRGIWHSKVRHRYRKRWCFQAGPDHEVSHSGCYVWNYCCLRSGGGSADSRKHEGAAWAKLQSIQWLHALSVWPFSRFDWVSSGICNRDSWRCGSTRVYATVTHFRRHGAHSHFRRSAGTLRLDCGAYLEHKSSWLEI</sequence>